<dbReference type="EMBL" id="JACHVA010000052">
    <property type="protein sequence ID" value="MBC2601305.1"/>
    <property type="molecule type" value="Genomic_DNA"/>
</dbReference>
<sequence length="195" mass="21040">MKKKLFLFALSLVASSAFAAVQNGEEAPDFTLMDTDGEEVSLSDFDGQYVVLEWLNHGCPFVKAHYNSGNMQSLQEEYTDQDVVWLSIVSSAPGKQGHDTAEGHQKTAKEKGSNATAILMDESGEVGQMYGAKTTPHMFIIDPEGVLIYQGGIDDSPRGDPAEANNYVSAALDASMAGEKVEQASTRPYGCSVKY</sequence>
<feature type="chain" id="PRO_5031368901" evidence="2">
    <location>
        <begin position="20"/>
        <end position="195"/>
    </location>
</feature>
<dbReference type="InterPro" id="IPR036249">
    <property type="entry name" value="Thioredoxin-like_sf"/>
</dbReference>
<dbReference type="SUPFAM" id="SSF52833">
    <property type="entry name" value="Thioredoxin-like"/>
    <property type="match status" value="1"/>
</dbReference>
<dbReference type="AlphaFoldDB" id="A0A7X1AYR8"/>
<dbReference type="GO" id="GO:0016491">
    <property type="term" value="F:oxidoreductase activity"/>
    <property type="evidence" value="ECO:0007669"/>
    <property type="project" value="InterPro"/>
</dbReference>
<feature type="domain" description="Thioredoxin" evidence="3">
    <location>
        <begin position="21"/>
        <end position="173"/>
    </location>
</feature>
<feature type="compositionally biased region" description="Basic and acidic residues" evidence="1">
    <location>
        <begin position="96"/>
        <end position="112"/>
    </location>
</feature>
<gene>
    <name evidence="4" type="ORF">H5P30_05900</name>
</gene>
<dbReference type="PANTHER" id="PTHR43640:SF1">
    <property type="entry name" value="THIOREDOXIN-DEPENDENT PEROXIREDOXIN"/>
    <property type="match status" value="1"/>
</dbReference>
<evidence type="ECO:0000256" key="1">
    <source>
        <dbReference type="SAM" id="MobiDB-lite"/>
    </source>
</evidence>
<keyword evidence="5" id="KW-1185">Reference proteome</keyword>
<dbReference type="Gene3D" id="3.40.30.10">
    <property type="entry name" value="Glutaredoxin"/>
    <property type="match status" value="1"/>
</dbReference>
<protein>
    <submittedName>
        <fullName evidence="4">Thioredoxin family protein</fullName>
    </submittedName>
</protein>
<evidence type="ECO:0000256" key="2">
    <source>
        <dbReference type="SAM" id="SignalP"/>
    </source>
</evidence>
<dbReference type="PANTHER" id="PTHR43640">
    <property type="entry name" value="OS07G0260300 PROTEIN"/>
    <property type="match status" value="1"/>
</dbReference>
<feature type="region of interest" description="Disordered" evidence="1">
    <location>
        <begin position="93"/>
        <end position="113"/>
    </location>
</feature>
<dbReference type="RefSeq" id="WP_185692023.1">
    <property type="nucleotide sequence ID" value="NZ_JACHVA010000052.1"/>
</dbReference>
<dbReference type="Pfam" id="PF00578">
    <property type="entry name" value="AhpC-TSA"/>
    <property type="match status" value="1"/>
</dbReference>
<comment type="caution">
    <text evidence="4">The sequence shown here is derived from an EMBL/GenBank/DDBJ whole genome shotgun (WGS) entry which is preliminary data.</text>
</comment>
<reference evidence="4 5" key="1">
    <citation type="submission" date="2020-07" db="EMBL/GenBank/DDBJ databases">
        <authorList>
            <person name="Feng X."/>
        </authorList>
    </citation>
    <scope>NUCLEOTIDE SEQUENCE [LARGE SCALE GENOMIC DNA]</scope>
    <source>
        <strain evidence="4 5">JCM14086</strain>
    </source>
</reference>
<dbReference type="InterPro" id="IPR000866">
    <property type="entry name" value="AhpC/TSA"/>
</dbReference>
<accession>A0A7X1AYR8</accession>
<dbReference type="Proteomes" id="UP000525652">
    <property type="component" value="Unassembled WGS sequence"/>
</dbReference>
<organism evidence="4 5">
    <name type="scientific">Puniceicoccus vermicola</name>
    <dbReference type="NCBI Taxonomy" id="388746"/>
    <lineage>
        <taxon>Bacteria</taxon>
        <taxon>Pseudomonadati</taxon>
        <taxon>Verrucomicrobiota</taxon>
        <taxon>Opitutia</taxon>
        <taxon>Puniceicoccales</taxon>
        <taxon>Puniceicoccaceae</taxon>
        <taxon>Puniceicoccus</taxon>
    </lineage>
</organism>
<proteinExistence type="predicted"/>
<dbReference type="InterPro" id="IPR047262">
    <property type="entry name" value="PRX-like1"/>
</dbReference>
<feature type="signal peptide" evidence="2">
    <location>
        <begin position="1"/>
        <end position="19"/>
    </location>
</feature>
<evidence type="ECO:0000259" key="3">
    <source>
        <dbReference type="PROSITE" id="PS51352"/>
    </source>
</evidence>
<evidence type="ECO:0000313" key="4">
    <source>
        <dbReference type="EMBL" id="MBC2601305.1"/>
    </source>
</evidence>
<name>A0A7X1AYR8_9BACT</name>
<evidence type="ECO:0000313" key="5">
    <source>
        <dbReference type="Proteomes" id="UP000525652"/>
    </source>
</evidence>
<dbReference type="GO" id="GO:0016209">
    <property type="term" value="F:antioxidant activity"/>
    <property type="evidence" value="ECO:0007669"/>
    <property type="project" value="InterPro"/>
</dbReference>
<keyword evidence="2" id="KW-0732">Signal</keyword>
<dbReference type="CDD" id="cd02969">
    <property type="entry name" value="PRX_like1"/>
    <property type="match status" value="1"/>
</dbReference>
<dbReference type="PROSITE" id="PS51352">
    <property type="entry name" value="THIOREDOXIN_2"/>
    <property type="match status" value="1"/>
</dbReference>
<dbReference type="InterPro" id="IPR013766">
    <property type="entry name" value="Thioredoxin_domain"/>
</dbReference>